<protein>
    <recommendedName>
        <fullName evidence="4">C-deglycosylation enzyme beta subunit</fullName>
    </recommendedName>
</protein>
<name>A0A7X2M9N4_9FIRM</name>
<dbReference type="Proteomes" id="UP001197684">
    <property type="component" value="Unassembled WGS sequence"/>
</dbReference>
<evidence type="ECO:0000256" key="2">
    <source>
        <dbReference type="ARBA" id="ARBA00023277"/>
    </source>
</evidence>
<keyword evidence="2" id="KW-0119">Carbohydrate metabolism</keyword>
<reference evidence="7 9" key="1">
    <citation type="journal article" date="2019" name="Nat. Med.">
        <title>A library of human gut bacterial isolates paired with longitudinal multiomics data enables mechanistic microbiome research.</title>
        <authorList>
            <person name="Poyet M."/>
            <person name="Groussin M."/>
            <person name="Gibbons S.M."/>
            <person name="Avila-Pacheco J."/>
            <person name="Jiang X."/>
            <person name="Kearney S.M."/>
            <person name="Perrotta A.R."/>
            <person name="Berdy B."/>
            <person name="Zhao S."/>
            <person name="Lieberman T.D."/>
            <person name="Swanson P.K."/>
            <person name="Smith M."/>
            <person name="Roesemann S."/>
            <person name="Alexander J.E."/>
            <person name="Rich S.A."/>
            <person name="Livny J."/>
            <person name="Vlamakis H."/>
            <person name="Clish C."/>
            <person name="Bullock K."/>
            <person name="Deik A."/>
            <person name="Scott J."/>
            <person name="Pierce K.A."/>
            <person name="Xavier R.J."/>
            <person name="Alm E.J."/>
        </authorList>
    </citation>
    <scope>NUCLEOTIDE SEQUENCE [LARGE SCALE GENOMIC DNA]</scope>
    <source>
        <strain evidence="7 9">BIOML-A5</strain>
    </source>
</reference>
<feature type="domain" description="C-glycoside deglycosidase beta subunit" evidence="5">
    <location>
        <begin position="4"/>
        <end position="115"/>
    </location>
</feature>
<reference evidence="8" key="2">
    <citation type="journal article" date="2020" name="Cell Host Microbe">
        <title>Functional and Genomic Variation between Human-Derived Isolates of Lachnospiraceae Reveals Inter- and Intra-Species Diversity.</title>
        <authorList>
            <person name="Sorbara M.T."/>
            <person name="Littmann E.R."/>
            <person name="Fontana E."/>
            <person name="Moody T.U."/>
            <person name="Kohout C.E."/>
            <person name="Gjonbalaj M."/>
            <person name="Eaton V."/>
            <person name="Seok R."/>
            <person name="Leiner I.M."/>
            <person name="Pamer E.G."/>
        </authorList>
    </citation>
    <scope>NUCLEOTIDE SEQUENCE</scope>
    <source>
        <strain evidence="8">MSK.16.45</strain>
    </source>
</reference>
<evidence type="ECO:0000256" key="1">
    <source>
        <dbReference type="ARBA" id="ARBA00023239"/>
    </source>
</evidence>
<sequence length="131" mass="15074">MAGRQIYNPEGFKNIEKDGSLTGFEFQFKAQYYRGITLSIVRDIKVNIDGEDIERENVRFTVNGETFTLEEMRTVIDSDYRWEFGDYATVSVMKEGGLAKGNHHIKAVQIIDPSYMPFQIEAVCETDFVIE</sequence>
<dbReference type="GO" id="GO:0016829">
    <property type="term" value="F:lyase activity"/>
    <property type="evidence" value="ECO:0007669"/>
    <property type="project" value="UniProtKB-KW"/>
</dbReference>
<dbReference type="Proteomes" id="UP001193756">
    <property type="component" value="Unassembled WGS sequence"/>
</dbReference>
<dbReference type="Pfam" id="PF19906">
    <property type="entry name" value="CGDB"/>
    <property type="match status" value="1"/>
</dbReference>
<dbReference type="EMBL" id="WKQV01000004">
    <property type="protein sequence ID" value="MSD26482.1"/>
    <property type="molecule type" value="Genomic_DNA"/>
</dbReference>
<organism evidence="7 9">
    <name type="scientific">Agathobacter rectalis</name>
    <dbReference type="NCBI Taxonomy" id="39491"/>
    <lineage>
        <taxon>Bacteria</taxon>
        <taxon>Bacillati</taxon>
        <taxon>Bacillota</taxon>
        <taxon>Clostridia</taxon>
        <taxon>Lachnospirales</taxon>
        <taxon>Lachnospiraceae</taxon>
        <taxon>Agathobacter</taxon>
    </lineage>
</organism>
<accession>A0A7X2M9N4</accession>
<evidence type="ECO:0000256" key="4">
    <source>
        <dbReference type="ARBA" id="ARBA00047208"/>
    </source>
</evidence>
<evidence type="ECO:0000259" key="5">
    <source>
        <dbReference type="Pfam" id="PF19906"/>
    </source>
</evidence>
<dbReference type="InterPro" id="IPR045959">
    <property type="entry name" value="CGDB"/>
</dbReference>
<reference evidence="6" key="4">
    <citation type="submission" date="2021-10" db="EMBL/GenBank/DDBJ databases">
        <title>Collection of gut derived symbiotic bacterial strains cultured from healthy donors.</title>
        <authorList>
            <person name="Lin H."/>
            <person name="Littmann E."/>
            <person name="Kohout C."/>
            <person name="Pamer E.G."/>
        </authorList>
    </citation>
    <scope>NUCLEOTIDE SEQUENCE</scope>
    <source>
        <strain evidence="6">DFI.9.42</strain>
    </source>
</reference>
<proteinExistence type="inferred from homology"/>
<dbReference type="EMBL" id="JAAIMP010000012">
    <property type="protein sequence ID" value="NSC77497.1"/>
    <property type="molecule type" value="Genomic_DNA"/>
</dbReference>
<comment type="caution">
    <text evidence="7">The sequence shown here is derived from an EMBL/GenBank/DDBJ whole genome shotgun (WGS) entry which is preliminary data.</text>
</comment>
<dbReference type="EMBL" id="JAJCJK010000003">
    <property type="protein sequence ID" value="MCB6937446.1"/>
    <property type="molecule type" value="Genomic_DNA"/>
</dbReference>
<evidence type="ECO:0000313" key="8">
    <source>
        <dbReference type="EMBL" id="NSC77497.1"/>
    </source>
</evidence>
<evidence type="ECO:0000313" key="6">
    <source>
        <dbReference type="EMBL" id="MCB6937446.1"/>
    </source>
</evidence>
<reference evidence="8" key="3">
    <citation type="submission" date="2020-02" db="EMBL/GenBank/DDBJ databases">
        <authorList>
            <person name="Littmann E."/>
            <person name="Sorbara M."/>
        </authorList>
    </citation>
    <scope>NUCLEOTIDE SEQUENCE</scope>
    <source>
        <strain evidence="8">MSK.16.45</strain>
    </source>
</reference>
<evidence type="ECO:0000313" key="9">
    <source>
        <dbReference type="Proteomes" id="UP000465607"/>
    </source>
</evidence>
<comment type="similarity">
    <text evidence="3">Belongs to the C-glycoside deglycosidase beta subunit family.</text>
</comment>
<gene>
    <name evidence="8" type="ORF">G4312_09435</name>
    <name evidence="7" type="ORF">GKE44_04730</name>
    <name evidence="6" type="ORF">LIZ56_03340</name>
</gene>
<keyword evidence="1" id="KW-0456">Lyase</keyword>
<dbReference type="Proteomes" id="UP000465607">
    <property type="component" value="Unassembled WGS sequence"/>
</dbReference>
<dbReference type="AlphaFoldDB" id="A0A7X2M9N4"/>
<evidence type="ECO:0000313" key="7">
    <source>
        <dbReference type="EMBL" id="MSD26482.1"/>
    </source>
</evidence>
<evidence type="ECO:0000256" key="3">
    <source>
        <dbReference type="ARBA" id="ARBA00046336"/>
    </source>
</evidence>
<dbReference type="RefSeq" id="WP_154268348.1">
    <property type="nucleotide sequence ID" value="NZ_CP100127.1"/>
</dbReference>